<evidence type="ECO:0008006" key="3">
    <source>
        <dbReference type="Google" id="ProtNLM"/>
    </source>
</evidence>
<reference evidence="1" key="2">
    <citation type="submission" date="2020-09" db="EMBL/GenBank/DDBJ databases">
        <authorList>
            <person name="Sun Q."/>
            <person name="Ohkuma M."/>
        </authorList>
    </citation>
    <scope>NUCLEOTIDE SEQUENCE</scope>
    <source>
        <strain evidence="1">JCM 19596</strain>
    </source>
</reference>
<dbReference type="InterPro" id="IPR049681">
    <property type="entry name" value="HVO_A0556-like"/>
</dbReference>
<reference evidence="1" key="1">
    <citation type="journal article" date="2014" name="Int. J. Syst. Evol. Microbiol.">
        <title>Complete genome sequence of Corynebacterium casei LMG S-19264T (=DSM 44701T), isolated from a smear-ripened cheese.</title>
        <authorList>
            <consortium name="US DOE Joint Genome Institute (JGI-PGF)"/>
            <person name="Walter F."/>
            <person name="Albersmeier A."/>
            <person name="Kalinowski J."/>
            <person name="Ruckert C."/>
        </authorList>
    </citation>
    <scope>NUCLEOTIDE SEQUENCE</scope>
    <source>
        <strain evidence="1">JCM 19596</strain>
    </source>
</reference>
<name>A0A830FLP4_9EURY</name>
<dbReference type="NCBIfam" id="NF041921">
    <property type="entry name" value="HVO_A0556"/>
    <property type="match status" value="1"/>
</dbReference>
<evidence type="ECO:0000313" key="1">
    <source>
        <dbReference type="EMBL" id="GGL68049.1"/>
    </source>
</evidence>
<organism evidence="1 2">
    <name type="scientific">Halocalculus aciditolerans</name>
    <dbReference type="NCBI Taxonomy" id="1383812"/>
    <lineage>
        <taxon>Archaea</taxon>
        <taxon>Methanobacteriati</taxon>
        <taxon>Methanobacteriota</taxon>
        <taxon>Stenosarchaea group</taxon>
        <taxon>Halobacteria</taxon>
        <taxon>Halobacteriales</taxon>
        <taxon>Halobacteriaceae</taxon>
        <taxon>Halocalculus</taxon>
    </lineage>
</organism>
<protein>
    <recommendedName>
        <fullName evidence="3">Small CPxCG-related zinc finger protein</fullName>
    </recommendedName>
</protein>
<dbReference type="AlphaFoldDB" id="A0A830FLP4"/>
<keyword evidence="2" id="KW-1185">Reference proteome</keyword>
<gene>
    <name evidence="1" type="ORF">GCM10009039_27570</name>
</gene>
<dbReference type="EMBL" id="BMPG01000004">
    <property type="protein sequence ID" value="GGL68049.1"/>
    <property type="molecule type" value="Genomic_DNA"/>
</dbReference>
<dbReference type="RefSeq" id="WP_188979936.1">
    <property type="nucleotide sequence ID" value="NZ_BMPG01000004.1"/>
</dbReference>
<evidence type="ECO:0000313" key="2">
    <source>
        <dbReference type="Proteomes" id="UP000607197"/>
    </source>
</evidence>
<dbReference type="Proteomes" id="UP000607197">
    <property type="component" value="Unassembled WGS sequence"/>
</dbReference>
<comment type="caution">
    <text evidence="1">The sequence shown here is derived from an EMBL/GenBank/DDBJ whole genome shotgun (WGS) entry which is preliminary data.</text>
</comment>
<dbReference type="OrthoDB" id="245896at2157"/>
<proteinExistence type="predicted"/>
<accession>A0A830FLP4</accession>
<sequence>MSSTHTSTSLVGRLDGDDCAFCDDGTLVRGTYKDNDAVLCEACGTPTLQRF</sequence>